<organism evidence="3 4">
    <name type="scientific">Phialemonium atrogriseum</name>
    <dbReference type="NCBI Taxonomy" id="1093897"/>
    <lineage>
        <taxon>Eukaryota</taxon>
        <taxon>Fungi</taxon>
        <taxon>Dikarya</taxon>
        <taxon>Ascomycota</taxon>
        <taxon>Pezizomycotina</taxon>
        <taxon>Sordariomycetes</taxon>
        <taxon>Sordariomycetidae</taxon>
        <taxon>Cephalothecales</taxon>
        <taxon>Cephalothecaceae</taxon>
        <taxon>Phialemonium</taxon>
    </lineage>
</organism>
<proteinExistence type="predicted"/>
<dbReference type="PANTHER" id="PTHR47585:SF1">
    <property type="entry name" value="DUF1446 DOMAIN-CONTAINING PROTEIN"/>
    <property type="match status" value="1"/>
</dbReference>
<gene>
    <name evidence="3" type="ORF">QBC33DRAFT_520174</name>
</gene>
<dbReference type="Pfam" id="PF23544">
    <property type="entry name" value="AtuA_ferredoxin"/>
    <property type="match status" value="1"/>
</dbReference>
<dbReference type="InterPro" id="IPR010839">
    <property type="entry name" value="AtuA_N"/>
</dbReference>
<evidence type="ECO:0000259" key="1">
    <source>
        <dbReference type="Pfam" id="PF07287"/>
    </source>
</evidence>
<evidence type="ECO:0000313" key="3">
    <source>
        <dbReference type="EMBL" id="KAK1761721.1"/>
    </source>
</evidence>
<dbReference type="InterPro" id="IPR056362">
    <property type="entry name" value="AtuA-like_ferredoxin_dom"/>
</dbReference>
<feature type="domain" description="AtuA-like ferredoxin-fold" evidence="2">
    <location>
        <begin position="262"/>
        <end position="359"/>
    </location>
</feature>
<dbReference type="Pfam" id="PF07287">
    <property type="entry name" value="AtuA"/>
    <property type="match status" value="2"/>
</dbReference>
<dbReference type="AlphaFoldDB" id="A0AAJ0BTG0"/>
<reference evidence="3" key="1">
    <citation type="submission" date="2023-06" db="EMBL/GenBank/DDBJ databases">
        <title>Genome-scale phylogeny and comparative genomics of the fungal order Sordariales.</title>
        <authorList>
            <consortium name="Lawrence Berkeley National Laboratory"/>
            <person name="Hensen N."/>
            <person name="Bonometti L."/>
            <person name="Westerberg I."/>
            <person name="Brannstrom I.O."/>
            <person name="Guillou S."/>
            <person name="Cros-Aarteil S."/>
            <person name="Calhoun S."/>
            <person name="Haridas S."/>
            <person name="Kuo A."/>
            <person name="Mondo S."/>
            <person name="Pangilinan J."/>
            <person name="Riley R."/>
            <person name="Labutti K."/>
            <person name="Andreopoulos B."/>
            <person name="Lipzen A."/>
            <person name="Chen C."/>
            <person name="Yanf M."/>
            <person name="Daum C."/>
            <person name="Ng V."/>
            <person name="Clum A."/>
            <person name="Steindorff A."/>
            <person name="Ohm R."/>
            <person name="Martin F."/>
            <person name="Silar P."/>
            <person name="Natvig D."/>
            <person name="Lalanne C."/>
            <person name="Gautier V."/>
            <person name="Ament-Velasquez S.L."/>
            <person name="Kruys A."/>
            <person name="Hutchinson M.I."/>
            <person name="Powell A.J."/>
            <person name="Barry K."/>
            <person name="Miller A.N."/>
            <person name="Grigoriev I.V."/>
            <person name="Debuchy R."/>
            <person name="Gladieux P."/>
            <person name="Thoren M.H."/>
            <person name="Johannesson H."/>
        </authorList>
    </citation>
    <scope>NUCLEOTIDE SEQUENCE</scope>
    <source>
        <strain evidence="3">8032-3</strain>
    </source>
</reference>
<keyword evidence="4" id="KW-1185">Reference proteome</keyword>
<dbReference type="Proteomes" id="UP001244011">
    <property type="component" value="Unassembled WGS sequence"/>
</dbReference>
<comment type="caution">
    <text evidence="3">The sequence shown here is derived from an EMBL/GenBank/DDBJ whole genome shotgun (WGS) entry which is preliminary data.</text>
</comment>
<feature type="domain" description="Acyclic terpene utilisation N-terminal" evidence="1">
    <location>
        <begin position="2"/>
        <end position="55"/>
    </location>
</feature>
<dbReference type="EMBL" id="MU839053">
    <property type="protein sequence ID" value="KAK1761721.1"/>
    <property type="molecule type" value="Genomic_DNA"/>
</dbReference>
<accession>A0AAJ0BTG0</accession>
<evidence type="ECO:0000313" key="4">
    <source>
        <dbReference type="Proteomes" id="UP001244011"/>
    </source>
</evidence>
<name>A0AAJ0BTG0_9PEZI</name>
<dbReference type="GeneID" id="85309535"/>
<dbReference type="PANTHER" id="PTHR47585">
    <property type="match status" value="1"/>
</dbReference>
<sequence length="375" mass="41174">MGLVAGHLIECGNYVTGGNFCGFKRIQPYYNLSYPIAEIFNDRHCIATKQPGQNGPSTSTLFGEGPDRVSVSGFKGLSPPQTLKVAIQAYAGYQAEILVYAIGLDIQEKARSFETQLRRDLASKELHKLDVQILGGCAPDPGSSDAATAVIRVFAQAAKEETLTKRNFEYPLIQNLGQAFPGFTPNLEYARTGQPRPYLAYFPALIDRSKVDMKVHWVGSQDCIAVSHSIGTTSGPNEVVQENYEPTNPVGLDAFGPTVRVPLGHKVFARSGDKAANVNIGFFPQGESQEEWDWLRSFLTTQRLIELLGDDARTVSRIERTEFPRIKGVHFVLFDLLGGGVTDTSRPDSLGKGLAEFVRARIVDYPVNLYSLPTI</sequence>
<protein>
    <submittedName>
        <fullName evidence="3">Uncharacterized protein</fullName>
    </submittedName>
</protein>
<evidence type="ECO:0000259" key="2">
    <source>
        <dbReference type="Pfam" id="PF23544"/>
    </source>
</evidence>
<feature type="domain" description="Acyclic terpene utilisation N-terminal" evidence="1">
    <location>
        <begin position="63"/>
        <end position="217"/>
    </location>
</feature>
<dbReference type="RefSeq" id="XP_060277934.1">
    <property type="nucleotide sequence ID" value="XM_060426348.1"/>
</dbReference>